<feature type="transmembrane region" description="Helical" evidence="1">
    <location>
        <begin position="416"/>
        <end position="435"/>
    </location>
</feature>
<feature type="transmembrane region" description="Helical" evidence="1">
    <location>
        <begin position="216"/>
        <end position="245"/>
    </location>
</feature>
<protein>
    <recommendedName>
        <fullName evidence="2">Glycosyl hydrolase family 98 putative carbohydrate-binding module domain-containing protein</fullName>
    </recommendedName>
</protein>
<dbReference type="InterPro" id="IPR008979">
    <property type="entry name" value="Galactose-bd-like_sf"/>
</dbReference>
<dbReference type="Proteomes" id="UP000177092">
    <property type="component" value="Unassembled WGS sequence"/>
</dbReference>
<feature type="transmembrane region" description="Helical" evidence="1">
    <location>
        <begin position="312"/>
        <end position="328"/>
    </location>
</feature>
<comment type="caution">
    <text evidence="3">The sequence shown here is derived from an EMBL/GenBank/DDBJ whole genome shotgun (WGS) entry which is preliminary data.</text>
</comment>
<evidence type="ECO:0000259" key="2">
    <source>
        <dbReference type="SMART" id="SM00776"/>
    </source>
</evidence>
<feature type="transmembrane region" description="Helical" evidence="1">
    <location>
        <begin position="442"/>
        <end position="464"/>
    </location>
</feature>
<feature type="transmembrane region" description="Helical" evidence="1">
    <location>
        <begin position="57"/>
        <end position="75"/>
    </location>
</feature>
<feature type="transmembrane region" description="Helical" evidence="1">
    <location>
        <begin position="131"/>
        <end position="151"/>
    </location>
</feature>
<proteinExistence type="predicted"/>
<evidence type="ECO:0000256" key="1">
    <source>
        <dbReference type="SAM" id="Phobius"/>
    </source>
</evidence>
<dbReference type="Pfam" id="PF08305">
    <property type="entry name" value="NPCBM"/>
    <property type="match status" value="1"/>
</dbReference>
<feature type="transmembrane region" description="Helical" evidence="1">
    <location>
        <begin position="158"/>
        <end position="174"/>
    </location>
</feature>
<feature type="transmembrane region" description="Helical" evidence="1">
    <location>
        <begin position="180"/>
        <end position="204"/>
    </location>
</feature>
<keyword evidence="1" id="KW-0812">Transmembrane</keyword>
<feature type="transmembrane region" description="Helical" evidence="1">
    <location>
        <begin position="287"/>
        <end position="305"/>
    </location>
</feature>
<feature type="transmembrane region" description="Helical" evidence="1">
    <location>
        <begin position="374"/>
        <end position="396"/>
    </location>
</feature>
<organism evidence="3 4">
    <name type="scientific">Candidatus Gottesmanbacteria bacterium RIFCSPHIGHO2_02_FULL_40_13</name>
    <dbReference type="NCBI Taxonomy" id="1798384"/>
    <lineage>
        <taxon>Bacteria</taxon>
        <taxon>Candidatus Gottesmaniibacteriota</taxon>
    </lineage>
</organism>
<accession>A0A1F6A5I3</accession>
<keyword evidence="1" id="KW-1133">Transmembrane helix</keyword>
<evidence type="ECO:0000313" key="3">
    <source>
        <dbReference type="EMBL" id="OGG19999.1"/>
    </source>
</evidence>
<dbReference type="InterPro" id="IPR013222">
    <property type="entry name" value="Glyco_hyd_98_carb-bd"/>
</dbReference>
<feature type="domain" description="Glycosyl hydrolase family 98 putative carbohydrate-binding module" evidence="2">
    <location>
        <begin position="464"/>
        <end position="610"/>
    </location>
</feature>
<sequence>MSAFSILIVVGLVIRLMLIGNTGFLADVSFWKSWGLAAIDHGIVWTSFNTNINYPPGFIYVLWIMGKLYSLFGNPHDFNSYWRENNFAFLLVSKSIAIAADVFIAWLIYFFFSQKDRLKKLGVTFPLSPNFPLILSAVFFLNPVVIIDSALWGQVESFGIMFTLLAILLLFYKRPYLATFIFITGTLMKLQNIIYLPIYFIFIYRSFGLKTLIKSLSVSAITFVLVCLPFVLAGDLSQVLFLMTINSDYFPWLSLNAHNLWWIVSGAKGLNVTDKITVLGMTNAKTAGLIIFSSFYFLSCLLLYLKTNVRNFFLSLILGIFAFFLFTTQSHERYSYPLVVLMLFLYPFLNLEYGKFATRFVNLKSYLKNFFGSADYFWLLYILASILIFFNIHFGLVYNYPQNGWGFLSQITTPQLTIVSAYFHIVLFFAFFVFVCSQISPLFLIIPFALTAIGLTLTNSSLLLRQNVSLTAFKPIIANQDFSILQVNKSVNSYSGWKSWNRLSNNYFYYRFGFGAHAKSNLTFDINKKFKRFTADIGIDTEAGTQASVVFQIFGDEKKLFESEKMGKFDFPKHVEIDISGVKYLELILDDGGDGINNDHADWLNPVLYP</sequence>
<dbReference type="EMBL" id="MFJN01000060">
    <property type="protein sequence ID" value="OGG19999.1"/>
    <property type="molecule type" value="Genomic_DNA"/>
</dbReference>
<gene>
    <name evidence="3" type="ORF">A3D03_06185</name>
</gene>
<keyword evidence="1" id="KW-0472">Membrane</keyword>
<dbReference type="InterPro" id="IPR038637">
    <property type="entry name" value="NPCBM_sf"/>
</dbReference>
<feature type="transmembrane region" description="Helical" evidence="1">
    <location>
        <begin position="334"/>
        <end position="353"/>
    </location>
</feature>
<dbReference type="AlphaFoldDB" id="A0A1F6A5I3"/>
<feature type="transmembrane region" description="Helical" evidence="1">
    <location>
        <begin position="87"/>
        <end position="111"/>
    </location>
</feature>
<dbReference type="Gene3D" id="2.60.120.1060">
    <property type="entry name" value="NPCBM/NEW2 domain"/>
    <property type="match status" value="1"/>
</dbReference>
<dbReference type="STRING" id="1798384.A3D03_06185"/>
<dbReference type="SUPFAM" id="SSF49785">
    <property type="entry name" value="Galactose-binding domain-like"/>
    <property type="match status" value="1"/>
</dbReference>
<reference evidence="3 4" key="1">
    <citation type="journal article" date="2016" name="Nat. Commun.">
        <title>Thousands of microbial genomes shed light on interconnected biogeochemical processes in an aquifer system.</title>
        <authorList>
            <person name="Anantharaman K."/>
            <person name="Brown C.T."/>
            <person name="Hug L.A."/>
            <person name="Sharon I."/>
            <person name="Castelle C.J."/>
            <person name="Probst A.J."/>
            <person name="Thomas B.C."/>
            <person name="Singh A."/>
            <person name="Wilkins M.J."/>
            <person name="Karaoz U."/>
            <person name="Brodie E.L."/>
            <person name="Williams K.H."/>
            <person name="Hubbard S.S."/>
            <person name="Banfield J.F."/>
        </authorList>
    </citation>
    <scope>NUCLEOTIDE SEQUENCE [LARGE SCALE GENOMIC DNA]</scope>
</reference>
<name>A0A1F6A5I3_9BACT</name>
<evidence type="ECO:0000313" key="4">
    <source>
        <dbReference type="Proteomes" id="UP000177092"/>
    </source>
</evidence>
<dbReference type="SMART" id="SM00776">
    <property type="entry name" value="NPCBM"/>
    <property type="match status" value="1"/>
</dbReference>